<evidence type="ECO:0000256" key="2">
    <source>
        <dbReference type="SAM" id="Phobius"/>
    </source>
</evidence>
<dbReference type="Proteomes" id="UP000501945">
    <property type="component" value="Chromosome"/>
</dbReference>
<feature type="region of interest" description="Disordered" evidence="1">
    <location>
        <begin position="157"/>
        <end position="190"/>
    </location>
</feature>
<feature type="compositionally biased region" description="Low complexity" evidence="1">
    <location>
        <begin position="157"/>
        <end position="178"/>
    </location>
</feature>
<evidence type="ECO:0000313" key="5">
    <source>
        <dbReference type="Proteomes" id="UP000501558"/>
    </source>
</evidence>
<proteinExistence type="predicted"/>
<evidence type="ECO:0000313" key="6">
    <source>
        <dbReference type="Proteomes" id="UP000501945"/>
    </source>
</evidence>
<feature type="transmembrane region" description="Helical" evidence="2">
    <location>
        <begin position="115"/>
        <end position="139"/>
    </location>
</feature>
<keyword evidence="2" id="KW-0812">Transmembrane</keyword>
<keyword evidence="5" id="KW-1185">Reference proteome</keyword>
<dbReference type="OrthoDB" id="9797543at2"/>
<dbReference type="PANTHER" id="PTHR34475">
    <property type="match status" value="1"/>
</dbReference>
<dbReference type="EMBL" id="CP047628">
    <property type="protein sequence ID" value="QIW57628.1"/>
    <property type="molecule type" value="Genomic_DNA"/>
</dbReference>
<dbReference type="PANTHER" id="PTHR34475:SF1">
    <property type="entry name" value="CYTOSKELETON PROTEIN RODZ"/>
    <property type="match status" value="1"/>
</dbReference>
<accession>A0A2A5SIH7</accession>
<dbReference type="GO" id="GO:0003677">
    <property type="term" value="F:DNA binding"/>
    <property type="evidence" value="ECO:0007669"/>
    <property type="project" value="InterPro"/>
</dbReference>
<reference evidence="5 6" key="1">
    <citation type="submission" date="2019-12" db="EMBL/GenBank/DDBJ databases">
        <title>Whole genome sequences of Lactococcus raffinolactis strains isolated from sewage.</title>
        <authorList>
            <person name="Ybazeta G."/>
            <person name="Ross M."/>
            <person name="Brabant-Kirwan D."/>
            <person name="Saleh M."/>
            <person name="Dillon J.A."/>
            <person name="Splinter K."/>
            <person name="Nokhbeh R."/>
        </authorList>
    </citation>
    <scope>NUCLEOTIDE SEQUENCE [LARGE SCALE GENOMIC DNA]</scope>
    <source>
        <strain evidence="4 5">Lr_19_14</strain>
        <strain evidence="3 6">Lr_19_5</strain>
    </source>
</reference>
<dbReference type="Pfam" id="PF13413">
    <property type="entry name" value="HTH_25"/>
    <property type="match status" value="1"/>
</dbReference>
<evidence type="ECO:0000313" key="3">
    <source>
        <dbReference type="EMBL" id="QIW53093.1"/>
    </source>
</evidence>
<gene>
    <name evidence="4" type="ORF">GU334_01270</name>
    <name evidence="3" type="ORF">GU336_02395</name>
</gene>
<dbReference type="RefSeq" id="WP_061773696.1">
    <property type="nucleotide sequence ID" value="NZ_BAAAXH010000024.1"/>
</dbReference>
<dbReference type="InterPro" id="IPR010982">
    <property type="entry name" value="Lambda_DNA-bd_dom_sf"/>
</dbReference>
<dbReference type="Proteomes" id="UP000501558">
    <property type="component" value="Chromosome"/>
</dbReference>
<dbReference type="AlphaFoldDB" id="A0A2A5SIH7"/>
<keyword evidence="2" id="KW-0472">Membrane</keyword>
<evidence type="ECO:0000313" key="4">
    <source>
        <dbReference type="EMBL" id="QIW57628.1"/>
    </source>
</evidence>
<keyword evidence="2" id="KW-1133">Transmembrane helix</keyword>
<dbReference type="EMBL" id="CP047616">
    <property type="protein sequence ID" value="QIW53093.1"/>
    <property type="molecule type" value="Genomic_DNA"/>
</dbReference>
<name>A0A2A5SIH7_9LACT</name>
<dbReference type="Gene3D" id="1.10.260.40">
    <property type="entry name" value="lambda repressor-like DNA-binding domains"/>
    <property type="match status" value="1"/>
</dbReference>
<dbReference type="GeneID" id="93296012"/>
<evidence type="ECO:0000256" key="1">
    <source>
        <dbReference type="SAM" id="MobiDB-lite"/>
    </source>
</evidence>
<protein>
    <submittedName>
        <fullName evidence="3">Helix-turn-helix domain-containing protein</fullName>
    </submittedName>
</protein>
<sequence length="289" mass="31039">MAKKTVGQVLRDQRAKLDMTLNEAEDLTQIQKMYIVALEHDDYDALPGDFYVKAYLKQYAERLDLDYDQLVTAYERNEPIDVHETPDLTENYRFVKPSERLEADEDELGNKKWRYYLPIVLLGTVAALIIISISAAVILNKPKSSGISDHLYSLSTSSKSKSSVSSTEPSTSSSSSESKAPEAPKPEITVTGNGQALSATVKNVASPVKVSLSTVAGTEVWIGMTNSDLPGGQITLTEAAPTTATLTGNQTVLTLGKTTGLTVKIGDTPINLSSIAAPGSPATLTITVE</sequence>
<dbReference type="InterPro" id="IPR050400">
    <property type="entry name" value="Bact_Cytoskel_RodZ"/>
</dbReference>
<organism evidence="3 6">
    <name type="scientific">Pseudolactococcus raffinolactis</name>
    <dbReference type="NCBI Taxonomy" id="1366"/>
    <lineage>
        <taxon>Bacteria</taxon>
        <taxon>Bacillati</taxon>
        <taxon>Bacillota</taxon>
        <taxon>Bacilli</taxon>
        <taxon>Lactobacillales</taxon>
        <taxon>Streptococcaceae</taxon>
        <taxon>Pseudolactococcus</taxon>
    </lineage>
</organism>